<evidence type="ECO:0000313" key="2">
    <source>
        <dbReference type="EMBL" id="JAA68830.1"/>
    </source>
</evidence>
<keyword evidence="1" id="KW-0732">Signal</keyword>
<accession>A0A0K8RCG0</accession>
<dbReference type="GO" id="GO:0007586">
    <property type="term" value="P:digestion"/>
    <property type="evidence" value="ECO:0007669"/>
    <property type="project" value="InterPro"/>
</dbReference>
<reference evidence="2" key="1">
    <citation type="submission" date="2012-12" db="EMBL/GenBank/DDBJ databases">
        <title>Identification and characterization of a phenylalanine ammonia-lyase gene family in Isatis indigotica Fort.</title>
        <authorList>
            <person name="Liu Q."/>
            <person name="Chen J."/>
            <person name="Zhou X."/>
            <person name="Di P."/>
            <person name="Xiao Y."/>
            <person name="Xuan H."/>
            <person name="Zhang L."/>
            <person name="Chen W."/>
        </authorList>
    </citation>
    <scope>NUCLEOTIDE SEQUENCE</scope>
    <source>
        <tissue evidence="2">Salivary gland</tissue>
    </source>
</reference>
<dbReference type="PANTHER" id="PTHR10041:SF5">
    <property type="entry name" value="LEUCINE-RICH COLIPASE-LIKE PROTEIN 1"/>
    <property type="match status" value="1"/>
</dbReference>
<protein>
    <submittedName>
        <fullName evidence="2">Putative ixodegrin protein</fullName>
    </submittedName>
</protein>
<dbReference type="GO" id="GO:0005576">
    <property type="term" value="C:extracellular region"/>
    <property type="evidence" value="ECO:0007669"/>
    <property type="project" value="InterPro"/>
</dbReference>
<dbReference type="Gene3D" id="2.10.80.10">
    <property type="entry name" value="Lipase, subunit A"/>
    <property type="match status" value="1"/>
</dbReference>
<dbReference type="AlphaFoldDB" id="A0A0K8RCG0"/>
<proteinExistence type="evidence at transcript level"/>
<sequence length="109" mass="11349">MNTFIVALVSSLVLTTFGAFADSNQKPEVPTSVTGGICSSNNDCGDGQCCLETVSVDMAVVTCRPLAGPEEPCSNRTEADFYSGHCPCKPGLECFNGVCTALPEPVPVQ</sequence>
<feature type="signal peptide" evidence="1">
    <location>
        <begin position="1"/>
        <end position="21"/>
    </location>
</feature>
<evidence type="ECO:0000256" key="1">
    <source>
        <dbReference type="SAM" id="SignalP"/>
    </source>
</evidence>
<feature type="chain" id="PRO_5005516859" evidence="1">
    <location>
        <begin position="22"/>
        <end position="109"/>
    </location>
</feature>
<dbReference type="EMBL" id="GADI01004978">
    <property type="protein sequence ID" value="JAA68830.1"/>
    <property type="molecule type" value="mRNA"/>
</dbReference>
<dbReference type="GO" id="GO:0008047">
    <property type="term" value="F:enzyme activator activity"/>
    <property type="evidence" value="ECO:0007669"/>
    <property type="project" value="InterPro"/>
</dbReference>
<name>A0A0K8RCG0_IXORI</name>
<dbReference type="GO" id="GO:0016042">
    <property type="term" value="P:lipid catabolic process"/>
    <property type="evidence" value="ECO:0007669"/>
    <property type="project" value="InterPro"/>
</dbReference>
<dbReference type="PANTHER" id="PTHR10041">
    <property type="entry name" value="COLIPASE"/>
    <property type="match status" value="1"/>
</dbReference>
<dbReference type="InterPro" id="IPR001981">
    <property type="entry name" value="Colipase"/>
</dbReference>
<organism evidence="2">
    <name type="scientific">Ixodes ricinus</name>
    <name type="common">Common tick</name>
    <name type="synonym">Acarus ricinus</name>
    <dbReference type="NCBI Taxonomy" id="34613"/>
    <lineage>
        <taxon>Eukaryota</taxon>
        <taxon>Metazoa</taxon>
        <taxon>Ecdysozoa</taxon>
        <taxon>Arthropoda</taxon>
        <taxon>Chelicerata</taxon>
        <taxon>Arachnida</taxon>
        <taxon>Acari</taxon>
        <taxon>Parasitiformes</taxon>
        <taxon>Ixodida</taxon>
        <taxon>Ixodoidea</taxon>
        <taxon>Ixodidae</taxon>
        <taxon>Ixodinae</taxon>
        <taxon>Ixodes</taxon>
    </lineage>
</organism>